<keyword evidence="4" id="KW-0675">Receptor</keyword>
<evidence type="ECO:0000256" key="3">
    <source>
        <dbReference type="SAM" id="Phobius"/>
    </source>
</evidence>
<evidence type="ECO:0000256" key="1">
    <source>
        <dbReference type="ARBA" id="ARBA00022741"/>
    </source>
</evidence>
<proteinExistence type="predicted"/>
<keyword evidence="3" id="KW-1133">Transmembrane helix</keyword>
<comment type="caution">
    <text evidence="4">The sequence shown here is derived from an EMBL/GenBank/DDBJ whole genome shotgun (WGS) entry which is preliminary data.</text>
</comment>
<dbReference type="PANTHER" id="PTHR27001">
    <property type="entry name" value="OS01G0253100 PROTEIN"/>
    <property type="match status" value="1"/>
</dbReference>
<gene>
    <name evidence="4" type="ORF">Acr_10g0004450</name>
</gene>
<name>A0A7J0F8M2_9ERIC</name>
<dbReference type="Proteomes" id="UP000585474">
    <property type="component" value="Unassembled WGS sequence"/>
</dbReference>
<dbReference type="GO" id="GO:0005886">
    <property type="term" value="C:plasma membrane"/>
    <property type="evidence" value="ECO:0007669"/>
    <property type="project" value="TreeGrafter"/>
</dbReference>
<evidence type="ECO:0000313" key="5">
    <source>
        <dbReference type="Proteomes" id="UP000585474"/>
    </source>
</evidence>
<keyword evidence="2" id="KW-0067">ATP-binding</keyword>
<feature type="transmembrane region" description="Helical" evidence="3">
    <location>
        <begin position="6"/>
        <end position="31"/>
    </location>
</feature>
<dbReference type="PANTHER" id="PTHR27001:SF931">
    <property type="entry name" value="OS11G0664100 PROTEIN"/>
    <property type="match status" value="1"/>
</dbReference>
<protein>
    <submittedName>
        <fullName evidence="4">EF-TU receptor</fullName>
    </submittedName>
</protein>
<dbReference type="EMBL" id="BJWL01000010">
    <property type="protein sequence ID" value="GFY95060.1"/>
    <property type="molecule type" value="Genomic_DNA"/>
</dbReference>
<evidence type="ECO:0000256" key="2">
    <source>
        <dbReference type="ARBA" id="ARBA00022840"/>
    </source>
</evidence>
<dbReference type="OrthoDB" id="1923909at2759"/>
<sequence length="239" mass="26602">MVSAPIKWLIIFAAIIIVVIFGICGPISLIITRRVLKKTVKSSNGKVTNVTPVSLLEVKVTLPTKVIFRDESIQQKYDPSELAQLSKTRIERSRKGWLVRMILRPGSRSFGGLNDVWLSKMHLGFWYGGQVFIVHEYFCLGSLEQLLHGCEGTQFTPLSWGVRLRIAFCAAKAVASLHKQVTRKGSNLVCGVIKSSNILIQLDFSACLSGYETPYLIPPSTIVRRNPGRVAPELTNHPK</sequence>
<evidence type="ECO:0000313" key="4">
    <source>
        <dbReference type="EMBL" id="GFY95060.1"/>
    </source>
</evidence>
<keyword evidence="3" id="KW-0812">Transmembrane</keyword>
<keyword evidence="3" id="KW-0472">Membrane</keyword>
<keyword evidence="5" id="KW-1185">Reference proteome</keyword>
<dbReference type="Gene3D" id="1.10.510.10">
    <property type="entry name" value="Transferase(Phosphotransferase) domain 1"/>
    <property type="match status" value="1"/>
</dbReference>
<organism evidence="4 5">
    <name type="scientific">Actinidia rufa</name>
    <dbReference type="NCBI Taxonomy" id="165716"/>
    <lineage>
        <taxon>Eukaryota</taxon>
        <taxon>Viridiplantae</taxon>
        <taxon>Streptophyta</taxon>
        <taxon>Embryophyta</taxon>
        <taxon>Tracheophyta</taxon>
        <taxon>Spermatophyta</taxon>
        <taxon>Magnoliopsida</taxon>
        <taxon>eudicotyledons</taxon>
        <taxon>Gunneridae</taxon>
        <taxon>Pentapetalae</taxon>
        <taxon>asterids</taxon>
        <taxon>Ericales</taxon>
        <taxon>Actinidiaceae</taxon>
        <taxon>Actinidia</taxon>
    </lineage>
</organism>
<dbReference type="InterPro" id="IPR011009">
    <property type="entry name" value="Kinase-like_dom_sf"/>
</dbReference>
<dbReference type="GO" id="GO:0005524">
    <property type="term" value="F:ATP binding"/>
    <property type="evidence" value="ECO:0007669"/>
    <property type="project" value="UniProtKB-KW"/>
</dbReference>
<keyword evidence="1" id="KW-0547">Nucleotide-binding</keyword>
<accession>A0A7J0F8M2</accession>
<dbReference type="AlphaFoldDB" id="A0A7J0F8M2"/>
<dbReference type="SUPFAM" id="SSF56112">
    <property type="entry name" value="Protein kinase-like (PK-like)"/>
    <property type="match status" value="1"/>
</dbReference>
<reference evidence="4 5" key="1">
    <citation type="submission" date="2019-07" db="EMBL/GenBank/DDBJ databases">
        <title>De Novo Assembly of kiwifruit Actinidia rufa.</title>
        <authorList>
            <person name="Sugita-Konishi S."/>
            <person name="Sato K."/>
            <person name="Mori E."/>
            <person name="Abe Y."/>
            <person name="Kisaki G."/>
            <person name="Hamano K."/>
            <person name="Suezawa K."/>
            <person name="Otani M."/>
            <person name="Fukuda T."/>
            <person name="Manabe T."/>
            <person name="Gomi K."/>
            <person name="Tabuchi M."/>
            <person name="Akimitsu K."/>
            <person name="Kataoka I."/>
        </authorList>
    </citation>
    <scope>NUCLEOTIDE SEQUENCE [LARGE SCALE GENOMIC DNA]</scope>
    <source>
        <strain evidence="5">cv. Fuchu</strain>
    </source>
</reference>